<gene>
    <name evidence="2" type="ORF">CA85_20120</name>
</gene>
<evidence type="ECO:0008006" key="4">
    <source>
        <dbReference type="Google" id="ProtNLM"/>
    </source>
</evidence>
<keyword evidence="1" id="KW-1133">Transmembrane helix</keyword>
<name>A0A5C5XXQ8_9BACT</name>
<evidence type="ECO:0000256" key="1">
    <source>
        <dbReference type="SAM" id="Phobius"/>
    </source>
</evidence>
<keyword evidence="1" id="KW-0472">Membrane</keyword>
<protein>
    <recommendedName>
        <fullName evidence="4">DUF4112 domain-containing protein</fullName>
    </recommendedName>
</protein>
<accession>A0A5C5XXQ8</accession>
<keyword evidence="1" id="KW-0812">Transmembrane</keyword>
<organism evidence="2 3">
    <name type="scientific">Allorhodopirellula solitaria</name>
    <dbReference type="NCBI Taxonomy" id="2527987"/>
    <lineage>
        <taxon>Bacteria</taxon>
        <taxon>Pseudomonadati</taxon>
        <taxon>Planctomycetota</taxon>
        <taxon>Planctomycetia</taxon>
        <taxon>Pirellulales</taxon>
        <taxon>Pirellulaceae</taxon>
        <taxon>Allorhodopirellula</taxon>
    </lineage>
</organism>
<dbReference type="EMBL" id="SJPK01000004">
    <property type="protein sequence ID" value="TWT67163.1"/>
    <property type="molecule type" value="Genomic_DNA"/>
</dbReference>
<feature type="transmembrane region" description="Helical" evidence="1">
    <location>
        <begin position="135"/>
        <end position="162"/>
    </location>
</feature>
<keyword evidence="3" id="KW-1185">Reference proteome</keyword>
<comment type="caution">
    <text evidence="2">The sequence shown here is derived from an EMBL/GenBank/DDBJ whole genome shotgun (WGS) entry which is preliminary data.</text>
</comment>
<reference evidence="2 3" key="1">
    <citation type="submission" date="2019-02" db="EMBL/GenBank/DDBJ databases">
        <title>Deep-cultivation of Planctomycetes and their phenomic and genomic characterization uncovers novel biology.</title>
        <authorList>
            <person name="Wiegand S."/>
            <person name="Jogler M."/>
            <person name="Boedeker C."/>
            <person name="Pinto D."/>
            <person name="Vollmers J."/>
            <person name="Rivas-Marin E."/>
            <person name="Kohn T."/>
            <person name="Peeters S.H."/>
            <person name="Heuer A."/>
            <person name="Rast P."/>
            <person name="Oberbeckmann S."/>
            <person name="Bunk B."/>
            <person name="Jeske O."/>
            <person name="Meyerdierks A."/>
            <person name="Storesund J.E."/>
            <person name="Kallscheuer N."/>
            <person name="Luecker S."/>
            <person name="Lage O.M."/>
            <person name="Pohl T."/>
            <person name="Merkel B.J."/>
            <person name="Hornburger P."/>
            <person name="Mueller R.-W."/>
            <person name="Bruemmer F."/>
            <person name="Labrenz M."/>
            <person name="Spormann A.M."/>
            <person name="Op Den Camp H."/>
            <person name="Overmann J."/>
            <person name="Amann R."/>
            <person name="Jetten M.S.M."/>
            <person name="Mascher T."/>
            <person name="Medema M.H."/>
            <person name="Devos D.P."/>
            <person name="Kaster A.-K."/>
            <person name="Ovreas L."/>
            <person name="Rohde M."/>
            <person name="Galperin M.Y."/>
            <person name="Jogler C."/>
        </authorList>
    </citation>
    <scope>NUCLEOTIDE SEQUENCE [LARGE SCALE GENOMIC DNA]</scope>
    <source>
        <strain evidence="2 3">CA85</strain>
    </source>
</reference>
<evidence type="ECO:0000313" key="2">
    <source>
        <dbReference type="EMBL" id="TWT67163.1"/>
    </source>
</evidence>
<dbReference type="Pfam" id="PF13430">
    <property type="entry name" value="DUF4112"/>
    <property type="match status" value="1"/>
</dbReference>
<dbReference type="Proteomes" id="UP000318053">
    <property type="component" value="Unassembled WGS sequence"/>
</dbReference>
<dbReference type="AlphaFoldDB" id="A0A5C5XXQ8"/>
<evidence type="ECO:0000313" key="3">
    <source>
        <dbReference type="Proteomes" id="UP000318053"/>
    </source>
</evidence>
<feature type="transmembrane region" description="Helical" evidence="1">
    <location>
        <begin position="81"/>
        <end position="105"/>
    </location>
</feature>
<dbReference type="PANTHER" id="PTHR35519:SF2">
    <property type="entry name" value="PH DOMAIN PROTEIN"/>
    <property type="match status" value="1"/>
</dbReference>
<proteinExistence type="predicted"/>
<feature type="transmembrane region" description="Helical" evidence="1">
    <location>
        <begin position="48"/>
        <end position="69"/>
    </location>
</feature>
<dbReference type="InterPro" id="IPR025187">
    <property type="entry name" value="DUF4112"/>
</dbReference>
<sequence length="166" mass="17985">MTKSPDADSKSITSEVNPDAMRWVDGVSNMLDAKYRVPGTRVRFGLDFLLGLVPGAGDALSLGFSGLLIATMARNGASIRLVMLMLGNVILDAVVGAVPVVGNLFDLVFRANLRNARLMREHYEQGKHRAHAWPILLAIGIVVLAVLAALFVLMAFAVNALLRWIF</sequence>
<dbReference type="PANTHER" id="PTHR35519">
    <property type="entry name" value="MEMBRANE PROTEINS"/>
    <property type="match status" value="1"/>
</dbReference>